<dbReference type="PROSITE" id="PS50026">
    <property type="entry name" value="EGF_3"/>
    <property type="match status" value="1"/>
</dbReference>
<dbReference type="PANTHER" id="PTHR15036">
    <property type="entry name" value="PIKACHURIN-LIKE PROTEIN"/>
    <property type="match status" value="1"/>
</dbReference>
<keyword evidence="2" id="KW-0245">EGF-like domain</keyword>
<dbReference type="InterPro" id="IPR000742">
    <property type="entry name" value="EGF"/>
</dbReference>
<dbReference type="SUPFAM" id="SSF49899">
    <property type="entry name" value="Concanavalin A-like lectins/glucanases"/>
    <property type="match status" value="2"/>
</dbReference>
<dbReference type="PANTHER" id="PTHR15036:SF85">
    <property type="entry name" value="SP2353, ISOFORM A"/>
    <property type="match status" value="1"/>
</dbReference>
<comment type="caution">
    <text evidence="2">Lacks conserved residue(s) required for the propagation of feature annotation.</text>
</comment>
<dbReference type="PROSITE" id="PS50025">
    <property type="entry name" value="LAM_G_DOMAIN"/>
    <property type="match status" value="1"/>
</dbReference>
<evidence type="ECO:0000259" key="4">
    <source>
        <dbReference type="PROSITE" id="PS50026"/>
    </source>
</evidence>
<dbReference type="InterPro" id="IPR013320">
    <property type="entry name" value="ConA-like_dom_sf"/>
</dbReference>
<dbReference type="Pfam" id="PF02210">
    <property type="entry name" value="Laminin_G_2"/>
    <property type="match status" value="1"/>
</dbReference>
<dbReference type="Gene3D" id="2.10.25.10">
    <property type="entry name" value="Laminin"/>
    <property type="match status" value="1"/>
</dbReference>
<proteinExistence type="predicted"/>
<protein>
    <submittedName>
        <fullName evidence="5">Uncharacterized protein</fullName>
    </submittedName>
</protein>
<gene>
    <name evidence="5" type="ORF">PMEA_00034426</name>
</gene>
<feature type="domain" description="EGF-like" evidence="4">
    <location>
        <begin position="123"/>
        <end position="159"/>
    </location>
</feature>
<name>A0AAU9XZU2_9CNID</name>
<feature type="domain" description="Laminin G" evidence="3">
    <location>
        <begin position="1"/>
        <end position="120"/>
    </location>
</feature>
<dbReference type="InterPro" id="IPR050372">
    <property type="entry name" value="Neurexin-related_CASP"/>
</dbReference>
<dbReference type="AlphaFoldDB" id="A0AAU9XZU2"/>
<evidence type="ECO:0000259" key="3">
    <source>
        <dbReference type="PROSITE" id="PS50025"/>
    </source>
</evidence>
<dbReference type="EMBL" id="CALNXJ010000088">
    <property type="protein sequence ID" value="CAH3162915.1"/>
    <property type="molecule type" value="Genomic_DNA"/>
</dbReference>
<evidence type="ECO:0000313" key="6">
    <source>
        <dbReference type="Proteomes" id="UP001159428"/>
    </source>
</evidence>
<organism evidence="5 6">
    <name type="scientific">Pocillopora meandrina</name>
    <dbReference type="NCBI Taxonomy" id="46732"/>
    <lineage>
        <taxon>Eukaryota</taxon>
        <taxon>Metazoa</taxon>
        <taxon>Cnidaria</taxon>
        <taxon>Anthozoa</taxon>
        <taxon>Hexacorallia</taxon>
        <taxon>Scleractinia</taxon>
        <taxon>Astrocoeniina</taxon>
        <taxon>Pocilloporidae</taxon>
        <taxon>Pocillopora</taxon>
    </lineage>
</organism>
<dbReference type="CDD" id="cd00053">
    <property type="entry name" value="EGF"/>
    <property type="match status" value="1"/>
</dbReference>
<dbReference type="GO" id="GO:0016020">
    <property type="term" value="C:membrane"/>
    <property type="evidence" value="ECO:0007669"/>
    <property type="project" value="UniProtKB-SubCell"/>
</dbReference>
<keyword evidence="1" id="KW-1015">Disulfide bond</keyword>
<dbReference type="InterPro" id="IPR001791">
    <property type="entry name" value="Laminin_G"/>
</dbReference>
<evidence type="ECO:0000256" key="2">
    <source>
        <dbReference type="PROSITE-ProRule" id="PRU00076"/>
    </source>
</evidence>
<accession>A0AAU9XZU2</accession>
<dbReference type="Proteomes" id="UP001159428">
    <property type="component" value="Unassembled WGS sequence"/>
</dbReference>
<keyword evidence="6" id="KW-1185">Reference proteome</keyword>
<evidence type="ECO:0000256" key="1">
    <source>
        <dbReference type="ARBA" id="ARBA00023157"/>
    </source>
</evidence>
<reference evidence="5 6" key="1">
    <citation type="submission" date="2022-05" db="EMBL/GenBank/DDBJ databases">
        <authorList>
            <consortium name="Genoscope - CEA"/>
            <person name="William W."/>
        </authorList>
    </citation>
    <scope>NUCLEOTIDE SEQUENCE [LARGE SCALE GENOMIC DNA]</scope>
</reference>
<comment type="caution">
    <text evidence="5">The sequence shown here is derived from an EMBL/GenBank/DDBJ whole genome shotgun (WGS) entry which is preliminary data.</text>
</comment>
<sequence length="283" mass="32087">MKIPVHQMENRERPSTLIILNLTSIIIVDECKLAVAVNFGTKATSFSCAAARQLQIKDESENYSPLHLTGPLLLGGLVPLPIKFPVPYKHFTGCIRNVYIDHKFLDLSQPLYNNGTSAKCKAMGNTCAYKQPCGRGTCFNLLGTRRCDCPTGFDGSRGETGVKYTGRFSRRSFKRVPANSKVNLLWSVSMRFHTAKPPGTLFEISFSSSSSVPELVDGKLSHNYKELLVLQLPAVNDTQWHHKSDMNYQKMYLKCRQKNCNLFHWWRYKPSRKTQQILCADME</sequence>
<dbReference type="Gene3D" id="2.60.120.200">
    <property type="match status" value="1"/>
</dbReference>
<evidence type="ECO:0000313" key="5">
    <source>
        <dbReference type="EMBL" id="CAH3162915.1"/>
    </source>
</evidence>